<reference evidence="3 4" key="1">
    <citation type="journal article" date="1998" name="Science">
        <title>Genome sequence of the nematode C. elegans: a platform for investigating biology.</title>
        <authorList>
            <consortium name="The C. elegans sequencing consortium"/>
            <person name="Sulson J.E."/>
            <person name="Waterston R."/>
        </authorList>
    </citation>
    <scope>NUCLEOTIDE SEQUENCE [LARGE SCALE GENOMIC DNA]</scope>
    <source>
        <strain evidence="3 4">Bristol N2</strain>
    </source>
</reference>
<dbReference type="AGR" id="WB:WBGene00013824"/>
<dbReference type="Bgee" id="WBGene00013824">
    <property type="expression patterns" value="Expressed in adult organism and 1 other cell type or tissue"/>
</dbReference>
<feature type="region of interest" description="Disordered" evidence="1">
    <location>
        <begin position="170"/>
        <end position="261"/>
    </location>
</feature>
<dbReference type="RefSeq" id="NP_507846.2">
    <property type="nucleotide sequence ID" value="NM_075445.3"/>
</dbReference>
<dbReference type="KEGG" id="cel:CELE_Y116F11B.8"/>
<evidence type="ECO:0000256" key="1">
    <source>
        <dbReference type="SAM" id="MobiDB-lite"/>
    </source>
</evidence>
<keyword evidence="4" id="KW-1185">Reference proteome</keyword>
<feature type="compositionally biased region" description="Polar residues" evidence="1">
    <location>
        <begin position="183"/>
        <end position="192"/>
    </location>
</feature>
<dbReference type="Proteomes" id="UP000001940">
    <property type="component" value="Chromosome V"/>
</dbReference>
<dbReference type="WormBase" id="Y116F11B.8">
    <property type="protein sequence ID" value="CE46032"/>
    <property type="gene ID" value="WBGene00013824"/>
</dbReference>
<dbReference type="PaxDb" id="6239-Y116F11B.8"/>
<evidence type="ECO:0000313" key="5">
    <source>
        <dbReference type="WormBase" id="Y116F11B.8"/>
    </source>
</evidence>
<dbReference type="CTD" id="191020"/>
<evidence type="ECO:0000256" key="2">
    <source>
        <dbReference type="SAM" id="SignalP"/>
    </source>
</evidence>
<organism evidence="3 4">
    <name type="scientific">Caenorhabditis elegans</name>
    <dbReference type="NCBI Taxonomy" id="6239"/>
    <lineage>
        <taxon>Eukaryota</taxon>
        <taxon>Metazoa</taxon>
        <taxon>Ecdysozoa</taxon>
        <taxon>Nematoda</taxon>
        <taxon>Chromadorea</taxon>
        <taxon>Rhabditida</taxon>
        <taxon>Rhabditina</taxon>
        <taxon>Rhabditomorpha</taxon>
        <taxon>Rhabditoidea</taxon>
        <taxon>Rhabditidae</taxon>
        <taxon>Peloderinae</taxon>
        <taxon>Caenorhabditis</taxon>
    </lineage>
</organism>
<dbReference type="UCSC" id="Y116F11B.8">
    <property type="organism name" value="c. elegans"/>
</dbReference>
<gene>
    <name evidence="3" type="ORF">CELE_Y116F11B.8</name>
    <name evidence="3 5" type="ORF">Y116F11B.8</name>
</gene>
<feature type="region of interest" description="Disordered" evidence="1">
    <location>
        <begin position="285"/>
        <end position="322"/>
    </location>
</feature>
<dbReference type="InParanoid" id="Q9NEK0"/>
<dbReference type="OrthoDB" id="5809216at2759"/>
<protein>
    <submittedName>
        <fullName evidence="3">SCP domain-containing protein</fullName>
    </submittedName>
</protein>
<feature type="signal peptide" evidence="2">
    <location>
        <begin position="1"/>
        <end position="22"/>
    </location>
</feature>
<dbReference type="GeneID" id="191020"/>
<dbReference type="AlphaFoldDB" id="Q9NEK0"/>
<evidence type="ECO:0000313" key="4">
    <source>
        <dbReference type="Proteomes" id="UP000001940"/>
    </source>
</evidence>
<feature type="chain" id="PRO_5004330412" evidence="2">
    <location>
        <begin position="23"/>
        <end position="356"/>
    </location>
</feature>
<accession>Q9NEK0</accession>
<keyword evidence="2" id="KW-0732">Signal</keyword>
<feature type="compositionally biased region" description="Low complexity" evidence="1">
    <location>
        <begin position="285"/>
        <end position="312"/>
    </location>
</feature>
<sequence>MISSLRWILWFLLLSVNKEVSSDIIERYNEFRTTIAETFNIPNMWRLEESKSFNKMIETADPPADGENHTLFMTSSKQETEQFERNQLSNLTKLALLGLTFEEAIRKARPTFFEVLFPQQRYFSWSGIESKVSYVYKNKTLKMGFACYVGPLNRSEIINWSNKTQQKRCKERCLVQPTRKPSLKTSAATSRATDAPVTSLPPPTDPPSTLGPMETPPNSPGTSSAATTSAPVTSPAPTEPASTLGPVVIPWNSPGTSSKATTSATVTSLVLGPTTFSSAPQALDSSLAADPSTDPSPSISSTDPTTYSSTTAEDYDEEDDKKGDEEYDLILTFGRGTGRNGTLLVFIVILWRFIDF</sequence>
<dbReference type="EMBL" id="BX284605">
    <property type="protein sequence ID" value="CAB81977.2"/>
    <property type="molecule type" value="Genomic_DNA"/>
</dbReference>
<dbReference type="HOGENOM" id="CLU_778995_0_0_1"/>
<name>Q9NEK0_CAEEL</name>
<feature type="compositionally biased region" description="Low complexity" evidence="1">
    <location>
        <begin position="220"/>
        <end position="243"/>
    </location>
</feature>
<proteinExistence type="predicted"/>
<evidence type="ECO:0000313" key="3">
    <source>
        <dbReference type="EMBL" id="CAB81977.2"/>
    </source>
</evidence>